<sequence length="72" mass="7919">MIPSQIISNHETLTSVMTMLIMVVSSVKSVGPKKVAKGKAPIWERTIICEGSAGPRRNYNPSTSCYQRIGRL</sequence>
<comment type="caution">
    <text evidence="1">The sequence shown here is derived from an EMBL/GenBank/DDBJ whole genome shotgun (WGS) entry which is preliminary data.</text>
</comment>
<accession>A0A9P6ZPS8</accession>
<reference evidence="1" key="1">
    <citation type="journal article" date="2020" name="New Phytol.">
        <title>Comparative genomics reveals dynamic genome evolution in host specialist ectomycorrhizal fungi.</title>
        <authorList>
            <person name="Lofgren L.A."/>
            <person name="Nguyen N.H."/>
            <person name="Vilgalys R."/>
            <person name="Ruytinx J."/>
            <person name="Liao H.L."/>
            <person name="Branco S."/>
            <person name="Kuo A."/>
            <person name="LaButti K."/>
            <person name="Lipzen A."/>
            <person name="Andreopoulos W."/>
            <person name="Pangilinan J."/>
            <person name="Riley R."/>
            <person name="Hundley H."/>
            <person name="Na H."/>
            <person name="Barry K."/>
            <person name="Grigoriev I.V."/>
            <person name="Stajich J.E."/>
            <person name="Kennedy P.G."/>
        </authorList>
    </citation>
    <scope>NUCLEOTIDE SEQUENCE</scope>
    <source>
        <strain evidence="1">DOB743</strain>
    </source>
</reference>
<organism evidence="1 2">
    <name type="scientific">Suillus placidus</name>
    <dbReference type="NCBI Taxonomy" id="48579"/>
    <lineage>
        <taxon>Eukaryota</taxon>
        <taxon>Fungi</taxon>
        <taxon>Dikarya</taxon>
        <taxon>Basidiomycota</taxon>
        <taxon>Agaricomycotina</taxon>
        <taxon>Agaricomycetes</taxon>
        <taxon>Agaricomycetidae</taxon>
        <taxon>Boletales</taxon>
        <taxon>Suillineae</taxon>
        <taxon>Suillaceae</taxon>
        <taxon>Suillus</taxon>
    </lineage>
</organism>
<gene>
    <name evidence="1" type="ORF">EV702DRAFT_1123990</name>
</gene>
<evidence type="ECO:0000313" key="1">
    <source>
        <dbReference type="EMBL" id="KAG1774458.1"/>
    </source>
</evidence>
<proteinExistence type="predicted"/>
<dbReference type="AlphaFoldDB" id="A0A9P6ZPS8"/>
<dbReference type="EMBL" id="JABBWD010000041">
    <property type="protein sequence ID" value="KAG1774458.1"/>
    <property type="molecule type" value="Genomic_DNA"/>
</dbReference>
<protein>
    <submittedName>
        <fullName evidence="1">Uncharacterized protein</fullName>
    </submittedName>
</protein>
<keyword evidence="2" id="KW-1185">Reference proteome</keyword>
<evidence type="ECO:0000313" key="2">
    <source>
        <dbReference type="Proteomes" id="UP000714275"/>
    </source>
</evidence>
<dbReference type="Proteomes" id="UP000714275">
    <property type="component" value="Unassembled WGS sequence"/>
</dbReference>
<name>A0A9P6ZPS8_9AGAM</name>